<dbReference type="Proteomes" id="UP000789860">
    <property type="component" value="Unassembled WGS sequence"/>
</dbReference>
<evidence type="ECO:0000313" key="2">
    <source>
        <dbReference type="Proteomes" id="UP000789860"/>
    </source>
</evidence>
<sequence length="197" mass="22876">MILQQIIHNDQLTYQLTRDNNSIADDRGQLIENKKNSELTNLGFISYKKRRLLDLQASNSLTHHEIYCQVANRNLEDYRSKIEYQIHTKYNIQKRNYKVSDLVKIQIAKINCGSGDYCALPLFPAGEVLLLGSKEFPELDYPRSIQLLVLLKLQDYNLMPLLAIEFAIVETTVLQQNAFVKKQTFCVEIDVIQKIRN</sequence>
<protein>
    <submittedName>
        <fullName evidence="1">515_t:CDS:1</fullName>
    </submittedName>
</protein>
<feature type="non-terminal residue" evidence="1">
    <location>
        <position position="197"/>
    </location>
</feature>
<evidence type="ECO:0000313" key="1">
    <source>
        <dbReference type="EMBL" id="CAG8651382.1"/>
    </source>
</evidence>
<accession>A0ACA9NH73</accession>
<proteinExistence type="predicted"/>
<name>A0ACA9NH73_9GLOM</name>
<comment type="caution">
    <text evidence="1">The sequence shown here is derived from an EMBL/GenBank/DDBJ whole genome shotgun (WGS) entry which is preliminary data.</text>
</comment>
<dbReference type="EMBL" id="CAJVPM010023850">
    <property type="protein sequence ID" value="CAG8651382.1"/>
    <property type="molecule type" value="Genomic_DNA"/>
</dbReference>
<gene>
    <name evidence="1" type="ORF">SCALOS_LOCUS8677</name>
</gene>
<reference evidence="1" key="1">
    <citation type="submission" date="2021-06" db="EMBL/GenBank/DDBJ databases">
        <authorList>
            <person name="Kallberg Y."/>
            <person name="Tangrot J."/>
            <person name="Rosling A."/>
        </authorList>
    </citation>
    <scope>NUCLEOTIDE SEQUENCE</scope>
    <source>
        <strain evidence="1">AU212A</strain>
    </source>
</reference>
<keyword evidence="2" id="KW-1185">Reference proteome</keyword>
<organism evidence="1 2">
    <name type="scientific">Scutellospora calospora</name>
    <dbReference type="NCBI Taxonomy" id="85575"/>
    <lineage>
        <taxon>Eukaryota</taxon>
        <taxon>Fungi</taxon>
        <taxon>Fungi incertae sedis</taxon>
        <taxon>Mucoromycota</taxon>
        <taxon>Glomeromycotina</taxon>
        <taxon>Glomeromycetes</taxon>
        <taxon>Diversisporales</taxon>
        <taxon>Gigasporaceae</taxon>
        <taxon>Scutellospora</taxon>
    </lineage>
</organism>